<comment type="caution">
    <text evidence="1">The sequence shown here is derived from an EMBL/GenBank/DDBJ whole genome shotgun (WGS) entry which is preliminary data.</text>
</comment>
<sequence length="1302" mass="141536">MDSDLSNENRLSGIHRWLPALTPVLLVSTGYIDPGKWAVTVEGAVRFGFDMVAFLLVFNCAAVLCQSLSAHIAVVTGKNLAEIYKEEYDQCLCFFLGIQAEVSTIASDIAMVLGIAHGLNLLLGLDLFSCFFFTAVEAALYPFSANFLESCKDKFQWLRIGCVILFASAFGVLLSQAEISASPNGLTTKLSGEGVYVLMGLLGAGILPQNIYLHSVLVQKQTQTSMRSSLYNDHLFTTICVFSGIYLGSYILATSVVNASINDPGLVLLTFQDAMSLIEQLLRSPIAALAYLLVLTGASQITSLIWNIGGEPVLHNLLRLDIPSWVHRAGIRMVSILSATYFLRNSGAEGLYQLLILMQVIVALLLPSSLIPLFRVATSRTLMGGHRITQFVEFVALITLICMLGLKIVFVVEMIFGSSDWAGNFLWNIGSGSSSPYVILLTAACASISLMLWLATTPLRSASSPINSQEWNWDPQMTTSGNNRGRELSSLDESGPVCEEKIEKLDASTESNYSEKISVISAVTCKSDTPEVESQPIRHWTVIEDRQSAVTSPTPQVGPHEEKTARDESVSESSAGESTDSISLEVKVKKINVIEAVEKIVQAENGGRPKKGDDEISFGGEEIPKTISGSTLEAPGSLRSLNGKGDDSGTAAGSLSRLAGLGRAARRQLAATLDEFWGQLFDLHGQVTQEAKLKKFDVILGIESKSVSSMQKVGASVLDASSYFPNLGGAGSDPLVGSGLFETLEHQRMQTALDSPYRMTSGSLSSQQLRLLRACEKVSSGGFPDAGERRYSSLRLPPPSSKGFNDQPATVHGYQLAPYLSIIDNERSSDLNRQSGSPVQKSLSLGPLNYKDSNAFSLGQKLQNATSFKQSSLQQTFSSRNNLMQPEMPYYEPFSQASSTGVISPINEKKYRSMPDISGASLFHRNMSNPDRNTQWDNGTRYGLPLNKPSYEPSPFSSSGTIGSPLAFDEISPPENYRNALSLQLTSNVGSTSLWSRQPFEQFGLDDRSWSTTQGFESNPNMTAIPVEIPDLMDPEVMLLQSLRQCILKLLKLEGSDWLFKQNTGVDEELIDRVAAREKVLNEAENREMTHRAHVADMQYPPSDRRSIASVKSNEAGTGILSVPTVPHCGDGCIWNAELIISFGVWCIRRILDLSLVESRPELWGKYTYVLNRLQGVIDPAFSKPRSPAASCFCLQILGANALPTSFPVLRNGDTLPPPVKVAQGKCTTAAVLLDTIKDVEVAISGRKGRTGTAAGDVAFPKGKENLASVLKRYKRRLSKLPNTHEATSNARKGQPTGSYGS</sequence>
<accession>A0ACB9M4B0</accession>
<keyword evidence="2" id="KW-1185">Reference proteome</keyword>
<protein>
    <submittedName>
        <fullName evidence="1">Uncharacterized protein</fullName>
    </submittedName>
</protein>
<dbReference type="EMBL" id="CM042889">
    <property type="protein sequence ID" value="KAI4318878.1"/>
    <property type="molecule type" value="Genomic_DNA"/>
</dbReference>
<evidence type="ECO:0000313" key="2">
    <source>
        <dbReference type="Proteomes" id="UP001057402"/>
    </source>
</evidence>
<evidence type="ECO:0000313" key="1">
    <source>
        <dbReference type="EMBL" id="KAI4318878.1"/>
    </source>
</evidence>
<organism evidence="1 2">
    <name type="scientific">Melastoma candidum</name>
    <dbReference type="NCBI Taxonomy" id="119954"/>
    <lineage>
        <taxon>Eukaryota</taxon>
        <taxon>Viridiplantae</taxon>
        <taxon>Streptophyta</taxon>
        <taxon>Embryophyta</taxon>
        <taxon>Tracheophyta</taxon>
        <taxon>Spermatophyta</taxon>
        <taxon>Magnoliopsida</taxon>
        <taxon>eudicotyledons</taxon>
        <taxon>Gunneridae</taxon>
        <taxon>Pentapetalae</taxon>
        <taxon>rosids</taxon>
        <taxon>malvids</taxon>
        <taxon>Myrtales</taxon>
        <taxon>Melastomataceae</taxon>
        <taxon>Melastomatoideae</taxon>
        <taxon>Melastomateae</taxon>
        <taxon>Melastoma</taxon>
    </lineage>
</organism>
<reference evidence="2" key="1">
    <citation type="journal article" date="2023" name="Front. Plant Sci.">
        <title>Chromosomal-level genome assembly of Melastoma candidum provides insights into trichome evolution.</title>
        <authorList>
            <person name="Zhong Y."/>
            <person name="Wu W."/>
            <person name="Sun C."/>
            <person name="Zou P."/>
            <person name="Liu Y."/>
            <person name="Dai S."/>
            <person name="Zhou R."/>
        </authorList>
    </citation>
    <scope>NUCLEOTIDE SEQUENCE [LARGE SCALE GENOMIC DNA]</scope>
</reference>
<dbReference type="Proteomes" id="UP001057402">
    <property type="component" value="Chromosome 10"/>
</dbReference>
<name>A0ACB9M4B0_9MYRT</name>
<proteinExistence type="predicted"/>
<gene>
    <name evidence="1" type="ORF">MLD38_032535</name>
</gene>